<dbReference type="Proteomes" id="UP001476798">
    <property type="component" value="Unassembled WGS sequence"/>
</dbReference>
<dbReference type="EMBL" id="JAHRIO010036040">
    <property type="protein sequence ID" value="MEQ2170159.1"/>
    <property type="molecule type" value="Genomic_DNA"/>
</dbReference>
<evidence type="ECO:0000313" key="2">
    <source>
        <dbReference type="EMBL" id="MEQ2170159.1"/>
    </source>
</evidence>
<accession>A0ABV0NH10</accession>
<proteinExistence type="predicted"/>
<protein>
    <recommendedName>
        <fullName evidence="4">CCHC-type domain-containing protein</fullName>
    </recommendedName>
</protein>
<organism evidence="2 3">
    <name type="scientific">Goodea atripinnis</name>
    <dbReference type="NCBI Taxonomy" id="208336"/>
    <lineage>
        <taxon>Eukaryota</taxon>
        <taxon>Metazoa</taxon>
        <taxon>Chordata</taxon>
        <taxon>Craniata</taxon>
        <taxon>Vertebrata</taxon>
        <taxon>Euteleostomi</taxon>
        <taxon>Actinopterygii</taxon>
        <taxon>Neopterygii</taxon>
        <taxon>Teleostei</taxon>
        <taxon>Neoteleostei</taxon>
        <taxon>Acanthomorphata</taxon>
        <taxon>Ovalentaria</taxon>
        <taxon>Atherinomorphae</taxon>
        <taxon>Cyprinodontiformes</taxon>
        <taxon>Goodeidae</taxon>
        <taxon>Goodea</taxon>
    </lineage>
</organism>
<feature type="non-terminal residue" evidence="2">
    <location>
        <position position="1"/>
    </location>
</feature>
<gene>
    <name evidence="2" type="ORF">GOODEAATRI_032445</name>
</gene>
<evidence type="ECO:0000313" key="3">
    <source>
        <dbReference type="Proteomes" id="UP001476798"/>
    </source>
</evidence>
<sequence length="187" mass="21300">LLTILRGHYRVDSPTKLYHQLLNISQEPKETALNFVLELQAECQTAPTPVQSHPKPREFPTTVAEKTVKNKETKSDTQQIIEELHKEIKEMFLAAMETSPYTMVTKQRQKGCTKCRDKGKDENCMHCFRCGQEGHYSRGYRAPRLSTGNTEGLLRGDQQYSKANGPIINSQAHHHPPMKCQLAPNQL</sequence>
<keyword evidence="3" id="KW-1185">Reference proteome</keyword>
<evidence type="ECO:0008006" key="4">
    <source>
        <dbReference type="Google" id="ProtNLM"/>
    </source>
</evidence>
<dbReference type="InterPro" id="IPR036875">
    <property type="entry name" value="Znf_CCHC_sf"/>
</dbReference>
<feature type="compositionally biased region" description="Polar residues" evidence="1">
    <location>
        <begin position="158"/>
        <end position="171"/>
    </location>
</feature>
<reference evidence="2 3" key="1">
    <citation type="submission" date="2021-06" db="EMBL/GenBank/DDBJ databases">
        <authorList>
            <person name="Palmer J.M."/>
        </authorList>
    </citation>
    <scope>NUCLEOTIDE SEQUENCE [LARGE SCALE GENOMIC DNA]</scope>
    <source>
        <strain evidence="2 3">GA_2019</strain>
        <tissue evidence="2">Muscle</tissue>
    </source>
</reference>
<dbReference type="SUPFAM" id="SSF57756">
    <property type="entry name" value="Retrovirus zinc finger-like domains"/>
    <property type="match status" value="1"/>
</dbReference>
<comment type="caution">
    <text evidence="2">The sequence shown here is derived from an EMBL/GenBank/DDBJ whole genome shotgun (WGS) entry which is preliminary data.</text>
</comment>
<feature type="region of interest" description="Disordered" evidence="1">
    <location>
        <begin position="141"/>
        <end position="177"/>
    </location>
</feature>
<evidence type="ECO:0000256" key="1">
    <source>
        <dbReference type="SAM" id="MobiDB-lite"/>
    </source>
</evidence>
<name>A0ABV0NH10_9TELE</name>